<evidence type="ECO:0008006" key="4">
    <source>
        <dbReference type="Google" id="ProtNLM"/>
    </source>
</evidence>
<keyword evidence="1" id="KW-0812">Transmembrane</keyword>
<comment type="caution">
    <text evidence="2">The sequence shown here is derived from an EMBL/GenBank/DDBJ whole genome shotgun (WGS) entry which is preliminary data.</text>
</comment>
<evidence type="ECO:0000313" key="2">
    <source>
        <dbReference type="EMBL" id="TSD58206.1"/>
    </source>
</evidence>
<gene>
    <name evidence="2" type="ORF">FNM00_14990</name>
</gene>
<organism evidence="2 3">
    <name type="scientific">Aeromicrobium piscarium</name>
    <dbReference type="NCBI Taxonomy" id="2590901"/>
    <lineage>
        <taxon>Bacteria</taxon>
        <taxon>Bacillati</taxon>
        <taxon>Actinomycetota</taxon>
        <taxon>Actinomycetes</taxon>
        <taxon>Propionibacteriales</taxon>
        <taxon>Nocardioidaceae</taxon>
        <taxon>Aeromicrobium</taxon>
    </lineage>
</organism>
<dbReference type="AlphaFoldDB" id="A0A554RVS3"/>
<feature type="transmembrane region" description="Helical" evidence="1">
    <location>
        <begin position="12"/>
        <end position="30"/>
    </location>
</feature>
<evidence type="ECO:0000256" key="1">
    <source>
        <dbReference type="SAM" id="Phobius"/>
    </source>
</evidence>
<keyword evidence="3" id="KW-1185">Reference proteome</keyword>
<keyword evidence="1" id="KW-1133">Transmembrane helix</keyword>
<reference evidence="2 3" key="1">
    <citation type="submission" date="2019-07" db="EMBL/GenBank/DDBJ databases">
        <authorList>
            <person name="Zhao L.H."/>
        </authorList>
    </citation>
    <scope>NUCLEOTIDE SEQUENCE [LARGE SCALE GENOMIC DNA]</scope>
    <source>
        <strain evidence="2 3">Co35</strain>
    </source>
</reference>
<proteinExistence type="predicted"/>
<name>A0A554RVS3_9ACTN</name>
<dbReference type="OrthoDB" id="3746929at2"/>
<accession>A0A554RVS3</accession>
<evidence type="ECO:0000313" key="3">
    <source>
        <dbReference type="Proteomes" id="UP000316988"/>
    </source>
</evidence>
<dbReference type="Proteomes" id="UP000316988">
    <property type="component" value="Unassembled WGS sequence"/>
</dbReference>
<dbReference type="EMBL" id="VLNT01000015">
    <property type="protein sequence ID" value="TSD58206.1"/>
    <property type="molecule type" value="Genomic_DNA"/>
</dbReference>
<protein>
    <recommendedName>
        <fullName evidence="4">Pilus assembly protein</fullName>
    </recommendedName>
</protein>
<keyword evidence="1" id="KW-0472">Membrane</keyword>
<dbReference type="RefSeq" id="WP_143914358.1">
    <property type="nucleotide sequence ID" value="NZ_VLNT01000015.1"/>
</dbReference>
<sequence>MTERGSATIELTWLVVLLLVPFVYAVVAVFDTQRTAYAASTASAAATRAFVQAPDESTAHQLAHRAADLTWRDFGVDVRPEIELRCVPACFEPGGRVEVVVTTRQPLPLVPDAWGSSLAGIDISSTHTEPFGTYRGAP</sequence>